<dbReference type="EMBL" id="LT629758">
    <property type="protein sequence ID" value="SDT80363.1"/>
    <property type="molecule type" value="Genomic_DNA"/>
</dbReference>
<protein>
    <recommendedName>
        <fullName evidence="1">SMODS-associated and fused to various effectors domain-containing protein</fullName>
    </recommendedName>
</protein>
<accession>A0A1H2DC97</accession>
<dbReference type="Proteomes" id="UP000198688">
    <property type="component" value="Chromosome I"/>
</dbReference>
<keyword evidence="3" id="KW-1185">Reference proteome</keyword>
<proteinExistence type="predicted"/>
<sequence length="328" mass="36404">MSGKKPPPNRAVGPIGETRTIPAATALRVWVAAGGRCTMCNRLLVKDAFTGMDVSVGQLAHIVGWSTQDGSPRGDDPLPSEARNDEANLMLLCYDQHRVIDDKSLWEVFDKNTLHDIKRRHEQRIQQLTALAVDDQTTVLRVIGMIRGACVSATSQTVAQALLADRRFPDYALLGADELEVDLRSLPSEKSATAAYWNAGRDMIVESLRLLRAKSNKERVRHISVFAFGRIPLLITLGALLDDTIPTEVYPKRRDGGWGWTPGAATAEFAFHTLRHGNDPRRVAVLFSVSGSIDQDRLPPEIDSSVTVYQLHPQGITRVRTCWRPRPR</sequence>
<dbReference type="NCBIfam" id="NF033611">
    <property type="entry name" value="SAVED"/>
    <property type="match status" value="1"/>
</dbReference>
<dbReference type="AlphaFoldDB" id="A0A1H2DC97"/>
<dbReference type="OrthoDB" id="5379188at2"/>
<dbReference type="RefSeq" id="WP_092555631.1">
    <property type="nucleotide sequence ID" value="NZ_LT629758.1"/>
</dbReference>
<dbReference type="InterPro" id="IPR040836">
    <property type="entry name" value="SAVED"/>
</dbReference>
<organism evidence="2 3">
    <name type="scientific">Actinoplanes derwentensis</name>
    <dbReference type="NCBI Taxonomy" id="113562"/>
    <lineage>
        <taxon>Bacteria</taxon>
        <taxon>Bacillati</taxon>
        <taxon>Actinomycetota</taxon>
        <taxon>Actinomycetes</taxon>
        <taxon>Micromonosporales</taxon>
        <taxon>Micromonosporaceae</taxon>
        <taxon>Actinoplanes</taxon>
    </lineage>
</organism>
<evidence type="ECO:0000313" key="2">
    <source>
        <dbReference type="EMBL" id="SDT80363.1"/>
    </source>
</evidence>
<evidence type="ECO:0000313" key="3">
    <source>
        <dbReference type="Proteomes" id="UP000198688"/>
    </source>
</evidence>
<dbReference type="Pfam" id="PF18145">
    <property type="entry name" value="SAVED"/>
    <property type="match status" value="1"/>
</dbReference>
<name>A0A1H2DC97_9ACTN</name>
<dbReference type="STRING" id="113562.SAMN04489716_9171"/>
<reference evidence="2 3" key="1">
    <citation type="submission" date="2016-10" db="EMBL/GenBank/DDBJ databases">
        <authorList>
            <person name="de Groot N.N."/>
        </authorList>
    </citation>
    <scope>NUCLEOTIDE SEQUENCE [LARGE SCALE GENOMIC DNA]</scope>
    <source>
        <strain evidence="2 3">DSM 43941</strain>
    </source>
</reference>
<gene>
    <name evidence="2" type="ORF">SAMN04489716_9171</name>
</gene>
<feature type="domain" description="SMODS-associated and fused to various effectors" evidence="1">
    <location>
        <begin position="215"/>
        <end position="318"/>
    </location>
</feature>
<evidence type="ECO:0000259" key="1">
    <source>
        <dbReference type="Pfam" id="PF18145"/>
    </source>
</evidence>